<keyword evidence="2" id="KW-1185">Reference proteome</keyword>
<evidence type="ECO:0000313" key="2">
    <source>
        <dbReference type="Proteomes" id="UP001500359"/>
    </source>
</evidence>
<dbReference type="InterPro" id="IPR010721">
    <property type="entry name" value="UstE-like"/>
</dbReference>
<dbReference type="PANTHER" id="PTHR32251:SF17">
    <property type="entry name" value="STEROID 5-ALPHA REDUCTASE C-TERMINAL DOMAIN-CONTAINING PROTEIN"/>
    <property type="match status" value="1"/>
</dbReference>
<reference evidence="1 2" key="1">
    <citation type="journal article" date="2019" name="Int. J. Syst. Evol. Microbiol.">
        <title>The Global Catalogue of Microorganisms (GCM) 10K type strain sequencing project: providing services to taxonomists for standard genome sequencing and annotation.</title>
        <authorList>
            <consortium name="The Broad Institute Genomics Platform"/>
            <consortium name="The Broad Institute Genome Sequencing Center for Infectious Disease"/>
            <person name="Wu L."/>
            <person name="Ma J."/>
        </authorList>
    </citation>
    <scope>NUCLEOTIDE SEQUENCE [LARGE SCALE GENOMIC DNA]</scope>
    <source>
        <strain evidence="1 2">JCM 15896</strain>
    </source>
</reference>
<evidence type="ECO:0000313" key="1">
    <source>
        <dbReference type="EMBL" id="GAA0858571.1"/>
    </source>
</evidence>
<comment type="caution">
    <text evidence="1">The sequence shown here is derived from an EMBL/GenBank/DDBJ whole genome shotgun (WGS) entry which is preliminary data.</text>
</comment>
<proteinExistence type="predicted"/>
<dbReference type="EMBL" id="BAAAFD010000009">
    <property type="protein sequence ID" value="GAA0858571.1"/>
    <property type="molecule type" value="Genomic_DNA"/>
</dbReference>
<protein>
    <submittedName>
        <fullName evidence="1">Uncharacterized protein</fullName>
    </submittedName>
</protein>
<dbReference type="PANTHER" id="PTHR32251">
    <property type="entry name" value="3-OXO-5-ALPHA-STEROID 4-DEHYDROGENASE"/>
    <property type="match status" value="1"/>
</dbReference>
<organism evidence="1 2">
    <name type="scientific">Aliiglaciecola litoralis</name>
    <dbReference type="NCBI Taxonomy" id="582857"/>
    <lineage>
        <taxon>Bacteria</taxon>
        <taxon>Pseudomonadati</taxon>
        <taxon>Pseudomonadota</taxon>
        <taxon>Gammaproteobacteria</taxon>
        <taxon>Alteromonadales</taxon>
        <taxon>Alteromonadaceae</taxon>
        <taxon>Aliiglaciecola</taxon>
    </lineage>
</organism>
<name>A0ABN1LPS1_9ALTE</name>
<dbReference type="Pfam" id="PF06966">
    <property type="entry name" value="DUF1295"/>
    <property type="match status" value="1"/>
</dbReference>
<dbReference type="Proteomes" id="UP001500359">
    <property type="component" value="Unassembled WGS sequence"/>
</dbReference>
<gene>
    <name evidence="1" type="ORF">GCM10009114_28670</name>
</gene>
<sequence length="76" mass="8562">MLWIGVAIAAYPALEGWQLITLSSPLFIILLLTKVSGIPMLEKRADEKWANNPDYQKYKSTTPALIPKLKKAEDTF</sequence>
<dbReference type="Gene3D" id="1.20.120.1630">
    <property type="match status" value="1"/>
</dbReference>
<accession>A0ABN1LPS1</accession>